<proteinExistence type="predicted"/>
<evidence type="ECO:0000313" key="2">
    <source>
        <dbReference type="RefSeq" id="XP_016471071.1"/>
    </source>
</evidence>
<dbReference type="InterPro" id="IPR043502">
    <property type="entry name" value="DNA/RNA_pol_sf"/>
</dbReference>
<dbReference type="STRING" id="4097.A0A1S4A3C5"/>
<reference evidence="2" key="1">
    <citation type="submission" date="2025-08" db="UniProtKB">
        <authorList>
            <consortium name="RefSeq"/>
        </authorList>
    </citation>
    <scope>IDENTIFICATION</scope>
</reference>
<dbReference type="OrthoDB" id="1301315at2759"/>
<organism evidence="2">
    <name type="scientific">Nicotiana tabacum</name>
    <name type="common">Common tobacco</name>
    <dbReference type="NCBI Taxonomy" id="4097"/>
    <lineage>
        <taxon>Eukaryota</taxon>
        <taxon>Viridiplantae</taxon>
        <taxon>Streptophyta</taxon>
        <taxon>Embryophyta</taxon>
        <taxon>Tracheophyta</taxon>
        <taxon>Spermatophyta</taxon>
        <taxon>Magnoliopsida</taxon>
        <taxon>eudicotyledons</taxon>
        <taxon>Gunneridae</taxon>
        <taxon>Pentapetalae</taxon>
        <taxon>asterids</taxon>
        <taxon>lamiids</taxon>
        <taxon>Solanales</taxon>
        <taxon>Solanaceae</taxon>
        <taxon>Nicotianoideae</taxon>
        <taxon>Nicotianeae</taxon>
        <taxon>Nicotiana</taxon>
    </lineage>
</organism>
<evidence type="ECO:0000259" key="1">
    <source>
        <dbReference type="Pfam" id="PF07727"/>
    </source>
</evidence>
<name>A0A1S4A3C5_TOBAC</name>
<dbReference type="CDD" id="cd09272">
    <property type="entry name" value="RNase_HI_RT_Ty1"/>
    <property type="match status" value="1"/>
</dbReference>
<dbReference type="PaxDb" id="4097-A0A1S4A3C5"/>
<dbReference type="SUPFAM" id="SSF56672">
    <property type="entry name" value="DNA/RNA polymerases"/>
    <property type="match status" value="1"/>
</dbReference>
<gene>
    <name evidence="2" type="primary">LOC107793259</name>
</gene>
<protein>
    <submittedName>
        <fullName evidence="2">Uncharacterized mitochondrial protein AtMg00810-like</fullName>
    </submittedName>
</protein>
<dbReference type="InterPro" id="IPR013103">
    <property type="entry name" value="RVT_2"/>
</dbReference>
<feature type="domain" description="Reverse transcriptase Ty1/copia-type" evidence="1">
    <location>
        <begin position="31"/>
        <end position="134"/>
    </location>
</feature>
<accession>A0A1S4A3C5</accession>
<dbReference type="RefSeq" id="XP_016471071.1">
    <property type="nucleotide sequence ID" value="XM_016615585.1"/>
</dbReference>
<dbReference type="PANTHER" id="PTHR11439">
    <property type="entry name" value="GAG-POL-RELATED RETROTRANSPOSON"/>
    <property type="match status" value="1"/>
</dbReference>
<dbReference type="AlphaFoldDB" id="A0A1S4A3C5"/>
<dbReference type="Pfam" id="PF07727">
    <property type="entry name" value="RVT_2"/>
    <property type="match status" value="1"/>
</dbReference>
<dbReference type="KEGG" id="nta:107793259"/>
<sequence length="259" mass="28954">MDVNNAFLQGDLYEDIYMELLQGFQRQGEYKARYHQSASDHSLFTKNTTSDIVVILVYMDDLLITRSSAKLIKEAKQTLQNSFKVKDLGELRYFLGIEVLRSKKGILLTQRKYALQLISEVGLAGAKSISTPIELNQKLTTIEYDKHVEVNGDAELEDIGSYQKLTVRYVKAAPGLGILLEAGPIDTFSAYCDSDWASCPNTRRSITGYVVKLGNSLFSWKSKKQQTVSRSSAEAEYMSLLAAATAAEITWLLGLLKEL</sequence>
<dbReference type="PANTHER" id="PTHR11439:SF473">
    <property type="entry name" value="REVERSE TRANSCRIPTASE TY1_COPIA-TYPE DOMAIN-CONTAINING PROTEIN"/>
    <property type="match status" value="1"/>
</dbReference>